<accession>A0A9Q3I989</accession>
<organism evidence="2 3">
    <name type="scientific">Austropuccinia psidii MF-1</name>
    <dbReference type="NCBI Taxonomy" id="1389203"/>
    <lineage>
        <taxon>Eukaryota</taxon>
        <taxon>Fungi</taxon>
        <taxon>Dikarya</taxon>
        <taxon>Basidiomycota</taxon>
        <taxon>Pucciniomycotina</taxon>
        <taxon>Pucciniomycetes</taxon>
        <taxon>Pucciniales</taxon>
        <taxon>Sphaerophragmiaceae</taxon>
        <taxon>Austropuccinia</taxon>
    </lineage>
</organism>
<dbReference type="Proteomes" id="UP000765509">
    <property type="component" value="Unassembled WGS sequence"/>
</dbReference>
<dbReference type="EMBL" id="AVOT02037146">
    <property type="protein sequence ID" value="MBW0531792.1"/>
    <property type="molecule type" value="Genomic_DNA"/>
</dbReference>
<name>A0A9Q3I989_9BASI</name>
<protein>
    <submittedName>
        <fullName evidence="2">Uncharacterized protein</fullName>
    </submittedName>
</protein>
<feature type="region of interest" description="Disordered" evidence="1">
    <location>
        <begin position="1"/>
        <end position="23"/>
    </location>
</feature>
<proteinExistence type="predicted"/>
<dbReference type="AlphaFoldDB" id="A0A9Q3I989"/>
<reference evidence="2" key="1">
    <citation type="submission" date="2021-03" db="EMBL/GenBank/DDBJ databases">
        <title>Draft genome sequence of rust myrtle Austropuccinia psidii MF-1, a brazilian biotype.</title>
        <authorList>
            <person name="Quecine M.C."/>
            <person name="Pachon D.M.R."/>
            <person name="Bonatelli M.L."/>
            <person name="Correr F.H."/>
            <person name="Franceschini L.M."/>
            <person name="Leite T.F."/>
            <person name="Margarido G.R.A."/>
            <person name="Almeida C.A."/>
            <person name="Ferrarezi J.A."/>
            <person name="Labate C.A."/>
        </authorList>
    </citation>
    <scope>NUCLEOTIDE SEQUENCE</scope>
    <source>
        <strain evidence="2">MF-1</strain>
    </source>
</reference>
<evidence type="ECO:0000313" key="3">
    <source>
        <dbReference type="Proteomes" id="UP000765509"/>
    </source>
</evidence>
<gene>
    <name evidence="2" type="ORF">O181_071507</name>
</gene>
<evidence type="ECO:0000256" key="1">
    <source>
        <dbReference type="SAM" id="MobiDB-lite"/>
    </source>
</evidence>
<keyword evidence="3" id="KW-1185">Reference proteome</keyword>
<evidence type="ECO:0000313" key="2">
    <source>
        <dbReference type="EMBL" id="MBW0531792.1"/>
    </source>
</evidence>
<comment type="caution">
    <text evidence="2">The sequence shown here is derived from an EMBL/GenBank/DDBJ whole genome shotgun (WGS) entry which is preliminary data.</text>
</comment>
<sequence>MQLHSGRFFSINDSDSSDSDSIEDQLLPTQQSLPNPSIPITTMTSTSNLLPKEECSNSTFDTTAPALLSFLKNPSKFISHVPKLKSDGTNFAEWSKGLDNIFLYIFDTILFTNDPDNFNSVPQAKGALRFFIQKTIASDLSEMIQNEASPKLAFIELQKNFKKSTRLSPLDLILELF</sequence>